<dbReference type="Gene3D" id="3.30.530.20">
    <property type="match status" value="1"/>
</dbReference>
<organism evidence="1 2">
    <name type="scientific">Gossypium harknessii</name>
    <dbReference type="NCBI Taxonomy" id="34285"/>
    <lineage>
        <taxon>Eukaryota</taxon>
        <taxon>Viridiplantae</taxon>
        <taxon>Streptophyta</taxon>
        <taxon>Embryophyta</taxon>
        <taxon>Tracheophyta</taxon>
        <taxon>Spermatophyta</taxon>
        <taxon>Magnoliopsida</taxon>
        <taxon>eudicotyledons</taxon>
        <taxon>Gunneridae</taxon>
        <taxon>Pentapetalae</taxon>
        <taxon>rosids</taxon>
        <taxon>malvids</taxon>
        <taxon>Malvales</taxon>
        <taxon>Malvaceae</taxon>
        <taxon>Malvoideae</taxon>
        <taxon>Gossypium</taxon>
    </lineage>
</organism>
<name>A0A7J9IE62_9ROSI</name>
<keyword evidence="2" id="KW-1185">Reference proteome</keyword>
<dbReference type="Proteomes" id="UP000593560">
    <property type="component" value="Unassembled WGS sequence"/>
</dbReference>
<dbReference type="EMBL" id="JABFAD010332069">
    <property type="protein sequence ID" value="MBA0819894.1"/>
    <property type="molecule type" value="Genomic_DNA"/>
</dbReference>
<sequence>MLKIGYLAEKVRLTWEDAFRPIELFCCFPGNKISANKFEYQSMSSSLVLKIAPNGSSGSRFLAFSICLVADFTRCYRHEFLIFICKYQLTTASVGVNEKFTSQWSSFKEDETERKCTGDHVLILFKEDMVIKDEDYEEASFEFNIQNFIYNEKEKIEDEYIKVEKCGVHATESVGSVGEVTFVSSLPDSTSTGRIDNFDYVKRALSFRVVGDEHRLRNY</sequence>
<proteinExistence type="predicted"/>
<protein>
    <recommendedName>
        <fullName evidence="3">TMV resistance protein N-like</fullName>
    </recommendedName>
</protein>
<dbReference type="InterPro" id="IPR023393">
    <property type="entry name" value="START-like_dom_sf"/>
</dbReference>
<comment type="caution">
    <text evidence="1">The sequence shown here is derived from an EMBL/GenBank/DDBJ whole genome shotgun (WGS) entry which is preliminary data.</text>
</comment>
<gene>
    <name evidence="1" type="ORF">Gohar_025644</name>
</gene>
<accession>A0A7J9IE62</accession>
<feature type="non-terminal residue" evidence="1">
    <location>
        <position position="219"/>
    </location>
</feature>
<reference evidence="1 2" key="1">
    <citation type="journal article" date="2019" name="Genome Biol. Evol.">
        <title>Insights into the evolution of the New World diploid cottons (Gossypium, subgenus Houzingenia) based on genome sequencing.</title>
        <authorList>
            <person name="Grover C.E."/>
            <person name="Arick M.A. 2nd"/>
            <person name="Thrash A."/>
            <person name="Conover J.L."/>
            <person name="Sanders W.S."/>
            <person name="Peterson D.G."/>
            <person name="Frelichowski J.E."/>
            <person name="Scheffler J.A."/>
            <person name="Scheffler B.E."/>
            <person name="Wendel J.F."/>
        </authorList>
    </citation>
    <scope>NUCLEOTIDE SEQUENCE [LARGE SCALE GENOMIC DNA]</scope>
    <source>
        <strain evidence="1">0</strain>
        <tissue evidence="1">Leaf</tissue>
    </source>
</reference>
<dbReference type="OrthoDB" id="981096at2759"/>
<dbReference type="AlphaFoldDB" id="A0A7J9IE62"/>
<evidence type="ECO:0008006" key="3">
    <source>
        <dbReference type="Google" id="ProtNLM"/>
    </source>
</evidence>
<evidence type="ECO:0000313" key="2">
    <source>
        <dbReference type="Proteomes" id="UP000593560"/>
    </source>
</evidence>
<evidence type="ECO:0000313" key="1">
    <source>
        <dbReference type="EMBL" id="MBA0819894.1"/>
    </source>
</evidence>